<feature type="domain" description="HTH lysR-type" evidence="5">
    <location>
        <begin position="18"/>
        <end position="75"/>
    </location>
</feature>
<dbReference type="Pfam" id="PF00126">
    <property type="entry name" value="HTH_1"/>
    <property type="match status" value="1"/>
</dbReference>
<evidence type="ECO:0000256" key="4">
    <source>
        <dbReference type="ARBA" id="ARBA00023163"/>
    </source>
</evidence>
<dbReference type="RefSeq" id="WP_031058877.1">
    <property type="nucleotide sequence ID" value="NZ_JBHSPX010000004.1"/>
</dbReference>
<keyword evidence="3" id="KW-0238">DNA-binding</keyword>
<accession>A0ABW1MM94</accession>
<dbReference type="PANTHER" id="PTHR30346:SF0">
    <property type="entry name" value="HCA OPERON TRANSCRIPTIONAL ACTIVATOR HCAR"/>
    <property type="match status" value="1"/>
</dbReference>
<dbReference type="Pfam" id="PF03466">
    <property type="entry name" value="LysR_substrate"/>
    <property type="match status" value="1"/>
</dbReference>
<dbReference type="PRINTS" id="PR00039">
    <property type="entry name" value="HTHLYSR"/>
</dbReference>
<dbReference type="Gene3D" id="3.40.190.10">
    <property type="entry name" value="Periplasmic binding protein-like II"/>
    <property type="match status" value="2"/>
</dbReference>
<dbReference type="SUPFAM" id="SSF53850">
    <property type="entry name" value="Periplasmic binding protein-like II"/>
    <property type="match status" value="1"/>
</dbReference>
<dbReference type="InterPro" id="IPR036390">
    <property type="entry name" value="WH_DNA-bd_sf"/>
</dbReference>
<dbReference type="InterPro" id="IPR005119">
    <property type="entry name" value="LysR_subst-bd"/>
</dbReference>
<keyword evidence="4" id="KW-0804">Transcription</keyword>
<evidence type="ECO:0000256" key="3">
    <source>
        <dbReference type="ARBA" id="ARBA00023125"/>
    </source>
</evidence>
<dbReference type="PANTHER" id="PTHR30346">
    <property type="entry name" value="TRANSCRIPTIONAL DUAL REGULATOR HCAR-RELATED"/>
    <property type="match status" value="1"/>
</dbReference>
<name>A0ABW1MM94_9ACTN</name>
<proteinExistence type="inferred from homology"/>
<evidence type="ECO:0000313" key="6">
    <source>
        <dbReference type="EMBL" id="MFC6064207.1"/>
    </source>
</evidence>
<dbReference type="PROSITE" id="PS50931">
    <property type="entry name" value="HTH_LYSR"/>
    <property type="match status" value="1"/>
</dbReference>
<keyword evidence="2" id="KW-0805">Transcription regulation</keyword>
<evidence type="ECO:0000259" key="5">
    <source>
        <dbReference type="PROSITE" id="PS50931"/>
    </source>
</evidence>
<comment type="caution">
    <text evidence="6">The sequence shown here is derived from an EMBL/GenBank/DDBJ whole genome shotgun (WGS) entry which is preliminary data.</text>
</comment>
<dbReference type="EMBL" id="JBHSPX010000004">
    <property type="protein sequence ID" value="MFC6064207.1"/>
    <property type="molecule type" value="Genomic_DNA"/>
</dbReference>
<comment type="similarity">
    <text evidence="1">Belongs to the LysR transcriptional regulatory family.</text>
</comment>
<organism evidence="6 7">
    <name type="scientific">Streptomyces ochraceiscleroticus</name>
    <dbReference type="NCBI Taxonomy" id="47761"/>
    <lineage>
        <taxon>Bacteria</taxon>
        <taxon>Bacillati</taxon>
        <taxon>Actinomycetota</taxon>
        <taxon>Actinomycetes</taxon>
        <taxon>Kitasatosporales</taxon>
        <taxon>Streptomycetaceae</taxon>
        <taxon>Streptomyces</taxon>
    </lineage>
</organism>
<evidence type="ECO:0000313" key="7">
    <source>
        <dbReference type="Proteomes" id="UP001596139"/>
    </source>
</evidence>
<evidence type="ECO:0000256" key="1">
    <source>
        <dbReference type="ARBA" id="ARBA00009437"/>
    </source>
</evidence>
<reference evidence="7" key="1">
    <citation type="journal article" date="2019" name="Int. J. Syst. Evol. Microbiol.">
        <title>The Global Catalogue of Microorganisms (GCM) 10K type strain sequencing project: providing services to taxonomists for standard genome sequencing and annotation.</title>
        <authorList>
            <consortium name="The Broad Institute Genomics Platform"/>
            <consortium name="The Broad Institute Genome Sequencing Center for Infectious Disease"/>
            <person name="Wu L."/>
            <person name="Ma J."/>
        </authorList>
    </citation>
    <scope>NUCLEOTIDE SEQUENCE [LARGE SCALE GENOMIC DNA]</scope>
    <source>
        <strain evidence="7">CGMCC 1.15180</strain>
    </source>
</reference>
<dbReference type="Gene3D" id="1.10.10.10">
    <property type="entry name" value="Winged helix-like DNA-binding domain superfamily/Winged helix DNA-binding domain"/>
    <property type="match status" value="1"/>
</dbReference>
<keyword evidence="7" id="KW-1185">Reference proteome</keyword>
<gene>
    <name evidence="6" type="ORF">ACFP4F_16850</name>
</gene>
<dbReference type="InterPro" id="IPR036388">
    <property type="entry name" value="WH-like_DNA-bd_sf"/>
</dbReference>
<dbReference type="InterPro" id="IPR000847">
    <property type="entry name" value="LysR_HTH_N"/>
</dbReference>
<dbReference type="SUPFAM" id="SSF46785">
    <property type="entry name" value="Winged helix' DNA-binding domain"/>
    <property type="match status" value="1"/>
</dbReference>
<dbReference type="Proteomes" id="UP001596139">
    <property type="component" value="Unassembled WGS sequence"/>
</dbReference>
<evidence type="ECO:0000256" key="2">
    <source>
        <dbReference type="ARBA" id="ARBA00023015"/>
    </source>
</evidence>
<protein>
    <submittedName>
        <fullName evidence="6">LysR family transcriptional regulator</fullName>
    </submittedName>
</protein>
<sequence>MAGDAGPTGRENSAPTDPSTHQLRLFLLLAEEMHFGRAAKRVFMTQPAFSQQIRSLERRLGLTLVDRTTRTAGLTPSGQELLPEIRAMVQAADRLRQVAGERVRTLSGRVVIGSFEAITSVHPIPEILEELKARHPGIEVEIVRTGFADSAATVLAGGVDAAFLFPPVPPGIQTQRLADLRRVVCLATSDPLADAGPLTLSRLSGRRNIGWSPEIPKVWRDFWAVDPRPDGSPARYTAHQIAEFEPALTAIALGEGVQFPPEPARWLYQRHGVAYAEVTDLPPCHTALAWRTRDRDRPIVTALRRATRTVLDRLR</sequence>